<name>A0A4Q0XPV0_9BACT</name>
<feature type="transmembrane region" description="Helical" evidence="1">
    <location>
        <begin position="144"/>
        <end position="166"/>
    </location>
</feature>
<keyword evidence="3" id="KW-1185">Reference proteome</keyword>
<organism evidence="2 3">
    <name type="scientific">Candidatus Marinarcus aquaticus</name>
    <dbReference type="NCBI Taxonomy" id="2044504"/>
    <lineage>
        <taxon>Bacteria</taxon>
        <taxon>Pseudomonadati</taxon>
        <taxon>Campylobacterota</taxon>
        <taxon>Epsilonproteobacteria</taxon>
        <taxon>Campylobacterales</taxon>
        <taxon>Arcobacteraceae</taxon>
        <taxon>Candidatus Marinarcus</taxon>
    </lineage>
</organism>
<evidence type="ECO:0000313" key="2">
    <source>
        <dbReference type="EMBL" id="RXJ57662.1"/>
    </source>
</evidence>
<evidence type="ECO:0000313" key="3">
    <source>
        <dbReference type="Proteomes" id="UP000290657"/>
    </source>
</evidence>
<feature type="transmembrane region" description="Helical" evidence="1">
    <location>
        <begin position="243"/>
        <end position="266"/>
    </location>
</feature>
<dbReference type="EMBL" id="PDKN01000004">
    <property type="protein sequence ID" value="RXJ57662.1"/>
    <property type="molecule type" value="Genomic_DNA"/>
</dbReference>
<protein>
    <submittedName>
        <fullName evidence="2">Uncharacterized protein</fullName>
    </submittedName>
</protein>
<evidence type="ECO:0000256" key="1">
    <source>
        <dbReference type="SAM" id="Phobius"/>
    </source>
</evidence>
<reference evidence="2 3" key="1">
    <citation type="submission" date="2017-10" db="EMBL/GenBank/DDBJ databases">
        <title>Genomics of the genus Arcobacter.</title>
        <authorList>
            <person name="Perez-Cataluna A."/>
            <person name="Figueras M.J."/>
        </authorList>
    </citation>
    <scope>NUCLEOTIDE SEQUENCE [LARGE SCALE GENOMIC DNA]</scope>
    <source>
        <strain evidence="2 3">CECT 8987</strain>
    </source>
</reference>
<accession>A0A4Q0XPV0</accession>
<sequence>MEFIKQHWNRLLIVTISSLAIILAFTFAIDIKGKALIDESFTQAVVVFGSAKALNAVISLAQGTELDLPFVTVAIGEVLDPINDLVEQFALVMLASMASLGIQKILLSFATSTMYNLILGVSLVILNIWLFVRFAKDERLRTLFFKVTVVILFLRFAVPLIGYVNYVAYENFVKPEYNIEQLNGKIEGVTDEVSRVNQETITQKEESSFFNKVAQTFDTSFYSKKVDAYKDAVNNASEYVIDLIIVFIFQTIFLPLLFLFVLYHLVKSIFNIGKA</sequence>
<proteinExistence type="predicted"/>
<keyword evidence="1" id="KW-0472">Membrane</keyword>
<dbReference type="RefSeq" id="WP_128996234.1">
    <property type="nucleotide sequence ID" value="NZ_PDKN01000004.1"/>
</dbReference>
<dbReference type="OrthoDB" id="5293851at2"/>
<keyword evidence="1" id="KW-1133">Transmembrane helix</keyword>
<comment type="caution">
    <text evidence="2">The sequence shown here is derived from an EMBL/GenBank/DDBJ whole genome shotgun (WGS) entry which is preliminary data.</text>
</comment>
<feature type="transmembrane region" description="Helical" evidence="1">
    <location>
        <begin position="12"/>
        <end position="31"/>
    </location>
</feature>
<feature type="transmembrane region" description="Helical" evidence="1">
    <location>
        <begin position="113"/>
        <end position="132"/>
    </location>
</feature>
<gene>
    <name evidence="2" type="ORF">CRV04_07580</name>
</gene>
<dbReference type="Proteomes" id="UP000290657">
    <property type="component" value="Unassembled WGS sequence"/>
</dbReference>
<dbReference type="AlphaFoldDB" id="A0A4Q0XPV0"/>
<keyword evidence="1" id="KW-0812">Transmembrane</keyword>